<feature type="chain" id="PRO_5030540356" evidence="9">
    <location>
        <begin position="35"/>
        <end position="896"/>
    </location>
</feature>
<dbReference type="KEGG" id="sfeu:IM697_09580"/>
<dbReference type="AlphaFoldDB" id="A0A7M2SRJ3"/>
<evidence type="ECO:0000256" key="4">
    <source>
        <dbReference type="ARBA" id="ARBA00022801"/>
    </source>
</evidence>
<keyword evidence="6" id="KW-0482">Metalloprotease</keyword>
<dbReference type="EMBL" id="CP063373">
    <property type="protein sequence ID" value="QOV38599.1"/>
    <property type="molecule type" value="Genomic_DNA"/>
</dbReference>
<dbReference type="SMART" id="SM00631">
    <property type="entry name" value="Zn_pept"/>
    <property type="match status" value="1"/>
</dbReference>
<dbReference type="PROSITE" id="PS52035">
    <property type="entry name" value="PEPTIDASE_M14"/>
    <property type="match status" value="1"/>
</dbReference>
<proteinExistence type="inferred from homology"/>
<feature type="region of interest" description="Disordered" evidence="8">
    <location>
        <begin position="46"/>
        <end position="98"/>
    </location>
</feature>
<feature type="domain" description="Peptidase M14" evidence="10">
    <location>
        <begin position="102"/>
        <end position="403"/>
    </location>
</feature>
<evidence type="ECO:0000256" key="3">
    <source>
        <dbReference type="ARBA" id="ARBA00022670"/>
    </source>
</evidence>
<evidence type="ECO:0000256" key="8">
    <source>
        <dbReference type="SAM" id="MobiDB-lite"/>
    </source>
</evidence>
<dbReference type="GO" id="GO:0008270">
    <property type="term" value="F:zinc ion binding"/>
    <property type="evidence" value="ECO:0007669"/>
    <property type="project" value="InterPro"/>
</dbReference>
<evidence type="ECO:0000256" key="5">
    <source>
        <dbReference type="ARBA" id="ARBA00022833"/>
    </source>
</evidence>
<dbReference type="Proteomes" id="UP000594205">
    <property type="component" value="Chromosome"/>
</dbReference>
<keyword evidence="9" id="KW-0732">Signal</keyword>
<name>A0A7M2SRJ3_9ACTN</name>
<sequence>MRTTRTVPARPVLITALAVTTAGSLLLGPGTAAARPEPPVHREAALDRHAARTPQSAAQRSLAPVGAAAEAGSLGDDSRGYPRRQVLTPDPENPADKSLRLGLTPYHSIAPKLNALQSLGDRVSVEVAGRSAGGHRLYLVTVTAPESARQARAQARMRELIEKAPALAAKSPEIKRSYKAPVFVNNNIHGNEWEGTDASLKLIERLATAGDGRTRDLLAHSRLYFNITANPDGRIAGTRANAGGFDMNRDFVTASQPEVRAMRQIMVAKQPAVMLDVHGYVNGTLIEPTTPPHGENYEYDLFLKNTYANALGMEAAVNGLGYTPEQDGVQPVQIPFRDQDEGWDDWPPIFTPQYAAYHGTVAAHTVEIPLRVNGSAYDTLPVAELRRRAAVNVDVAGAALRATLDFVQAGRASLVADQIEVFRRGAAGAAQVPVSRETVPGVPGIGPEDVYTTDFPRAYVIPAGREAQRSATAAARLVDHLLANDVRVTRALRSFRLGGRTYAKGSYVVDMRQAKRGLANALLADGRDISDRVSVMYDISGWSLGRLWGASVEPVTRGSLVAAPLWPVSAAARVGYVAPRGDLRLRLDDPREIAALNSLLREGVSVRQAADGSAIVPASARAKAVAATRTYDVVFGATKAKGTAPLHRTRVAAAVTPGELLALREMNFEVTPVSTEVLNAGFDWSAVDVLFVSAGLDHDELDAGARKALDGFLDGHGLVGRGAVGAALNSAAGPLAVKPVEGNGDANGVVRVVNSGSVLMRGAPSHGFVYAPVWFTDLGPGVRVEQAYGTGNPLVSGHWRPAEDGSGGPSDAAGRASVVSGPQAVLFGTEPLFRDHPKGEFAQMARALLAMAHTTAPPETACPGGDGDVGCTSENVVTEEEHCWLRVFGRPLACPR</sequence>
<evidence type="ECO:0000256" key="2">
    <source>
        <dbReference type="ARBA" id="ARBA00005988"/>
    </source>
</evidence>
<dbReference type="GO" id="GO:0005615">
    <property type="term" value="C:extracellular space"/>
    <property type="evidence" value="ECO:0007669"/>
    <property type="project" value="TreeGrafter"/>
</dbReference>
<organism evidence="11 12">
    <name type="scientific">Streptomyces ferrugineus</name>
    <dbReference type="NCBI Taxonomy" id="1413221"/>
    <lineage>
        <taxon>Bacteria</taxon>
        <taxon>Bacillati</taxon>
        <taxon>Actinomycetota</taxon>
        <taxon>Actinomycetes</taxon>
        <taxon>Kitasatosporales</taxon>
        <taxon>Streptomycetaceae</taxon>
        <taxon>Streptomyces</taxon>
    </lineage>
</organism>
<keyword evidence="12" id="KW-1185">Reference proteome</keyword>
<keyword evidence="5" id="KW-0862">Zinc</keyword>
<comment type="similarity">
    <text evidence="2 7">Belongs to the peptidase M14 family.</text>
</comment>
<evidence type="ECO:0000256" key="7">
    <source>
        <dbReference type="PROSITE-ProRule" id="PRU01379"/>
    </source>
</evidence>
<feature type="region of interest" description="Disordered" evidence="8">
    <location>
        <begin position="795"/>
        <end position="816"/>
    </location>
</feature>
<keyword evidence="4" id="KW-0378">Hydrolase</keyword>
<evidence type="ECO:0000256" key="9">
    <source>
        <dbReference type="SAM" id="SignalP"/>
    </source>
</evidence>
<dbReference type="SUPFAM" id="SSF53187">
    <property type="entry name" value="Zn-dependent exopeptidases"/>
    <property type="match status" value="1"/>
</dbReference>
<reference evidence="11 12" key="1">
    <citation type="submission" date="2020-10" db="EMBL/GenBank/DDBJ databases">
        <title>Streptomyces ferrugineus complate genome analysis.</title>
        <authorList>
            <person name="Anwar N."/>
        </authorList>
    </citation>
    <scope>NUCLEOTIDE SEQUENCE [LARGE SCALE GENOMIC DNA]</scope>
    <source>
        <strain evidence="11 12">CCTCC AA2014009</strain>
    </source>
</reference>
<evidence type="ECO:0000313" key="11">
    <source>
        <dbReference type="EMBL" id="QOV38599.1"/>
    </source>
</evidence>
<gene>
    <name evidence="11" type="ORF">IM697_09580</name>
</gene>
<evidence type="ECO:0000259" key="10">
    <source>
        <dbReference type="PROSITE" id="PS52035"/>
    </source>
</evidence>
<dbReference type="Gene3D" id="3.40.630.10">
    <property type="entry name" value="Zn peptidases"/>
    <property type="match status" value="1"/>
</dbReference>
<dbReference type="InterPro" id="IPR000834">
    <property type="entry name" value="Peptidase_M14"/>
</dbReference>
<dbReference type="Pfam" id="PF00246">
    <property type="entry name" value="Peptidase_M14"/>
    <property type="match status" value="1"/>
</dbReference>
<feature type="signal peptide" evidence="9">
    <location>
        <begin position="1"/>
        <end position="34"/>
    </location>
</feature>
<evidence type="ECO:0000313" key="12">
    <source>
        <dbReference type="Proteomes" id="UP000594205"/>
    </source>
</evidence>
<dbReference type="PANTHER" id="PTHR11705:SF143">
    <property type="entry name" value="SLL0236 PROTEIN"/>
    <property type="match status" value="1"/>
</dbReference>
<dbReference type="PANTHER" id="PTHR11705">
    <property type="entry name" value="PROTEASE FAMILY M14 CARBOXYPEPTIDASE A,B"/>
    <property type="match status" value="1"/>
</dbReference>
<keyword evidence="3" id="KW-0645">Protease</keyword>
<dbReference type="GO" id="GO:0006508">
    <property type="term" value="P:proteolysis"/>
    <property type="evidence" value="ECO:0007669"/>
    <property type="project" value="UniProtKB-KW"/>
</dbReference>
<dbReference type="GO" id="GO:0004181">
    <property type="term" value="F:metallocarboxypeptidase activity"/>
    <property type="evidence" value="ECO:0007669"/>
    <property type="project" value="InterPro"/>
</dbReference>
<evidence type="ECO:0000256" key="6">
    <source>
        <dbReference type="ARBA" id="ARBA00023049"/>
    </source>
</evidence>
<protein>
    <submittedName>
        <fullName evidence="11">Peptidase M28</fullName>
    </submittedName>
</protein>
<evidence type="ECO:0000256" key="1">
    <source>
        <dbReference type="ARBA" id="ARBA00001947"/>
    </source>
</evidence>
<dbReference type="RefSeq" id="WP_194046546.1">
    <property type="nucleotide sequence ID" value="NZ_CP063373.1"/>
</dbReference>
<feature type="active site" description="Proton donor/acceptor" evidence="7">
    <location>
        <position position="367"/>
    </location>
</feature>
<comment type="cofactor">
    <cofactor evidence="1">
        <name>Zn(2+)</name>
        <dbReference type="ChEBI" id="CHEBI:29105"/>
    </cofactor>
</comment>
<accession>A0A7M2SRJ3</accession>